<reference evidence="2 3" key="1">
    <citation type="submission" date="2014-04" db="EMBL/GenBank/DDBJ databases">
        <title>Draft genome sequence of Pantoea beijingensis strain LMG 27579, an emerging pathogen to Pleurotus eryngii with potential industrial application.</title>
        <authorList>
            <person name="Xu F."/>
            <person name="Liu Y."/>
            <person name="Wang S."/>
            <person name="Yin Y."/>
            <person name="Ma Y."/>
            <person name="Zhao S."/>
            <person name="Rong C."/>
        </authorList>
    </citation>
    <scope>NUCLEOTIDE SEQUENCE [LARGE SCALE GENOMIC DNA]</scope>
    <source>
        <strain evidence="2 3">LMG 27579</strain>
    </source>
</reference>
<evidence type="ECO:0000313" key="3">
    <source>
        <dbReference type="Proteomes" id="UP000288794"/>
    </source>
</evidence>
<protein>
    <submittedName>
        <fullName evidence="2">Uncharacterized protein</fullName>
    </submittedName>
</protein>
<dbReference type="EMBL" id="JMEE01000031">
    <property type="protein sequence ID" value="RWR02118.1"/>
    <property type="molecule type" value="Genomic_DNA"/>
</dbReference>
<organism evidence="2 3">
    <name type="scientific">[Pantoea] beijingensis</name>
    <dbReference type="NCBI Taxonomy" id="1324864"/>
    <lineage>
        <taxon>Bacteria</taxon>
        <taxon>Pseudomonadati</taxon>
        <taxon>Pseudomonadota</taxon>
        <taxon>Gammaproteobacteria</taxon>
        <taxon>Enterobacterales</taxon>
        <taxon>Erwiniaceae</taxon>
        <taxon>Erwinia</taxon>
    </lineage>
</organism>
<sequence>MWFKANDRGSNKRYIVSDFGNTLLLRYRFGRRYSMYGKLLPLSCYPFCIFGSAMRCFVIIRCAQYRLIN</sequence>
<comment type="caution">
    <text evidence="2">The sequence shown here is derived from an EMBL/GenBank/DDBJ whole genome shotgun (WGS) entry which is preliminary data.</text>
</comment>
<dbReference type="Proteomes" id="UP000288794">
    <property type="component" value="Unassembled WGS sequence"/>
</dbReference>
<feature type="transmembrane region" description="Helical" evidence="1">
    <location>
        <begin position="39"/>
        <end position="60"/>
    </location>
</feature>
<keyword evidence="1" id="KW-1133">Transmembrane helix</keyword>
<keyword evidence="3" id="KW-1185">Reference proteome</keyword>
<gene>
    <name evidence="2" type="ORF">ED28_10840</name>
</gene>
<keyword evidence="1" id="KW-0812">Transmembrane</keyword>
<name>A0A443ID36_9GAMM</name>
<evidence type="ECO:0000313" key="2">
    <source>
        <dbReference type="EMBL" id="RWR02118.1"/>
    </source>
</evidence>
<proteinExistence type="predicted"/>
<dbReference type="AlphaFoldDB" id="A0A443ID36"/>
<keyword evidence="1" id="KW-0472">Membrane</keyword>
<evidence type="ECO:0000256" key="1">
    <source>
        <dbReference type="SAM" id="Phobius"/>
    </source>
</evidence>
<accession>A0A443ID36</accession>